<dbReference type="AlphaFoldDB" id="A0A2S9Q1K5"/>
<dbReference type="InterPro" id="IPR052514">
    <property type="entry name" value="SAM-dependent_MTase"/>
</dbReference>
<dbReference type="OrthoDB" id="424472at2"/>
<keyword evidence="2" id="KW-0808">Transferase</keyword>
<organism evidence="2 3">
    <name type="scientific">Streptomyces solincola</name>
    <dbReference type="NCBI Taxonomy" id="2100817"/>
    <lineage>
        <taxon>Bacteria</taxon>
        <taxon>Bacillati</taxon>
        <taxon>Actinomycetota</taxon>
        <taxon>Actinomycetes</taxon>
        <taxon>Kitasatosporales</taxon>
        <taxon>Streptomycetaceae</taxon>
        <taxon>Streptomyces</taxon>
    </lineage>
</organism>
<dbReference type="EMBL" id="PVLV01000053">
    <property type="protein sequence ID" value="PRH80493.1"/>
    <property type="molecule type" value="Genomic_DNA"/>
</dbReference>
<dbReference type="Pfam" id="PF05050">
    <property type="entry name" value="Methyltransf_21"/>
    <property type="match status" value="1"/>
</dbReference>
<dbReference type="PANTHER" id="PTHR34203">
    <property type="entry name" value="METHYLTRANSFERASE, FKBM FAMILY PROTEIN"/>
    <property type="match status" value="1"/>
</dbReference>
<dbReference type="NCBIfam" id="TIGR01444">
    <property type="entry name" value="fkbM_fam"/>
    <property type="match status" value="1"/>
</dbReference>
<evidence type="ECO:0000313" key="3">
    <source>
        <dbReference type="Proteomes" id="UP000239322"/>
    </source>
</evidence>
<keyword evidence="3" id="KW-1185">Reference proteome</keyword>
<evidence type="ECO:0000259" key="1">
    <source>
        <dbReference type="Pfam" id="PF05050"/>
    </source>
</evidence>
<dbReference type="PANTHER" id="PTHR34203:SF13">
    <property type="entry name" value="EXPRESSED PROTEIN"/>
    <property type="match status" value="1"/>
</dbReference>
<keyword evidence="2" id="KW-0489">Methyltransferase</keyword>
<protein>
    <submittedName>
        <fullName evidence="2">FkbM family methyltransferase</fullName>
    </submittedName>
</protein>
<dbReference type="InterPro" id="IPR029063">
    <property type="entry name" value="SAM-dependent_MTases_sf"/>
</dbReference>
<dbReference type="Proteomes" id="UP000239322">
    <property type="component" value="Unassembled WGS sequence"/>
</dbReference>
<comment type="caution">
    <text evidence="2">The sequence shown here is derived from an EMBL/GenBank/DDBJ whole genome shotgun (WGS) entry which is preliminary data.</text>
</comment>
<dbReference type="GO" id="GO:0032259">
    <property type="term" value="P:methylation"/>
    <property type="evidence" value="ECO:0007669"/>
    <property type="project" value="UniProtKB-KW"/>
</dbReference>
<name>A0A2S9Q1K5_9ACTN</name>
<sequence>MTESIPDPAENHTLPDGRVISGLNAETTKIVWHEVSESIYLTDLQHLRAGDTVIDIGAHLGLSSLFVSDRVPGVRVIACEPARATYACLARNFADHLPGGIAVNKAVADRPGTAEFTFYPADETMATLQEDEGDDQRNIEAVLTNLGVDAAEQAAYWENFRAEVERYTVPVTTVAELIAEHGVETVDLLKIDVERSELAVLAGVGDENWPRIRNIAVEVHDVDDGLARAVDLLKDKGFQVEYQQQEVFKGGSVYIVLARRD</sequence>
<dbReference type="InterPro" id="IPR006342">
    <property type="entry name" value="FkbM_mtfrase"/>
</dbReference>
<dbReference type="SUPFAM" id="SSF53335">
    <property type="entry name" value="S-adenosyl-L-methionine-dependent methyltransferases"/>
    <property type="match status" value="1"/>
</dbReference>
<feature type="domain" description="Methyltransferase FkbM" evidence="1">
    <location>
        <begin position="55"/>
        <end position="239"/>
    </location>
</feature>
<evidence type="ECO:0000313" key="2">
    <source>
        <dbReference type="EMBL" id="PRH80493.1"/>
    </source>
</evidence>
<gene>
    <name evidence="2" type="ORF">C6N75_04020</name>
</gene>
<reference evidence="2 3" key="1">
    <citation type="submission" date="2018-03" db="EMBL/GenBank/DDBJ databases">
        <title>Novel Streptomyces sp. from soil.</title>
        <authorList>
            <person name="Tan G.Y.A."/>
            <person name="Lee Z.Y."/>
        </authorList>
    </citation>
    <scope>NUCLEOTIDE SEQUENCE [LARGE SCALE GENOMIC DNA]</scope>
    <source>
        <strain evidence="2 3">ST5x</strain>
    </source>
</reference>
<proteinExistence type="predicted"/>
<dbReference type="Gene3D" id="3.40.50.150">
    <property type="entry name" value="Vaccinia Virus protein VP39"/>
    <property type="match status" value="1"/>
</dbReference>
<dbReference type="RefSeq" id="WP_105867440.1">
    <property type="nucleotide sequence ID" value="NZ_PVLV01000053.1"/>
</dbReference>
<accession>A0A2S9Q1K5</accession>
<dbReference type="GO" id="GO:0008168">
    <property type="term" value="F:methyltransferase activity"/>
    <property type="evidence" value="ECO:0007669"/>
    <property type="project" value="UniProtKB-KW"/>
</dbReference>